<evidence type="ECO:0000313" key="3">
    <source>
        <dbReference type="Proteomes" id="UP000564496"/>
    </source>
</evidence>
<organism evidence="2 3">
    <name type="scientific">Nocardioides panzhihuensis</name>
    <dbReference type="NCBI Taxonomy" id="860243"/>
    <lineage>
        <taxon>Bacteria</taxon>
        <taxon>Bacillati</taxon>
        <taxon>Actinomycetota</taxon>
        <taxon>Actinomycetes</taxon>
        <taxon>Propionibacteriales</taxon>
        <taxon>Nocardioidaceae</taxon>
        <taxon>Nocardioides</taxon>
    </lineage>
</organism>
<dbReference type="EMBL" id="JACBZR010000001">
    <property type="protein sequence ID" value="NYI78039.1"/>
    <property type="molecule type" value="Genomic_DNA"/>
</dbReference>
<keyword evidence="3" id="KW-1185">Reference proteome</keyword>
<dbReference type="Pfam" id="PF20316">
    <property type="entry name" value="DUF6612"/>
    <property type="match status" value="1"/>
</dbReference>
<comment type="caution">
    <text evidence="2">The sequence shown here is derived from an EMBL/GenBank/DDBJ whole genome shotgun (WGS) entry which is preliminary data.</text>
</comment>
<name>A0A7Z0DML5_9ACTN</name>
<sequence>MTHNRTLGPRGLWRRAAAAGVLAVSLSGLVACGGGGGDGAGGASEGETVSAEEMTEVMKKSTDLDTAHFTTKMDAKVSGQAVSMTGEGDLQMEPSAHHSTMKMSGGSMDMDLETILVDDKIYIKGMMGDSWMTASADQLEQMGGTSLESMSNPLAFFDGMEESIKSAKFEGEEKLDGTATEHYSFTVDSAGLAKSLGADSNKGMPETIEQDIWVDGDGLLRKAEVAMGDMGTVEMVLTKLGEDVSIKAPPADQVTDMPSMAG</sequence>
<dbReference type="InterPro" id="IPR029046">
    <property type="entry name" value="LolA/LolB/LppX"/>
</dbReference>
<evidence type="ECO:0000313" key="2">
    <source>
        <dbReference type="EMBL" id="NYI78039.1"/>
    </source>
</evidence>
<feature type="chain" id="PRO_5039568721" description="LppX_LprAFG lipoprotein" evidence="1">
    <location>
        <begin position="31"/>
        <end position="262"/>
    </location>
</feature>
<proteinExistence type="predicted"/>
<dbReference type="Gene3D" id="2.50.20.20">
    <property type="match status" value="1"/>
</dbReference>
<dbReference type="PROSITE" id="PS51257">
    <property type="entry name" value="PROKAR_LIPOPROTEIN"/>
    <property type="match status" value="1"/>
</dbReference>
<dbReference type="InterPro" id="IPR046720">
    <property type="entry name" value="DUF6612"/>
</dbReference>
<accession>A0A7Z0DML5</accession>
<dbReference type="Proteomes" id="UP000564496">
    <property type="component" value="Unassembled WGS sequence"/>
</dbReference>
<dbReference type="SUPFAM" id="SSF89392">
    <property type="entry name" value="Prokaryotic lipoproteins and lipoprotein localization factors"/>
    <property type="match status" value="1"/>
</dbReference>
<dbReference type="AlphaFoldDB" id="A0A7Z0DML5"/>
<feature type="signal peptide" evidence="1">
    <location>
        <begin position="1"/>
        <end position="30"/>
    </location>
</feature>
<reference evidence="2 3" key="1">
    <citation type="submission" date="2020-07" db="EMBL/GenBank/DDBJ databases">
        <title>Sequencing the genomes of 1000 actinobacteria strains.</title>
        <authorList>
            <person name="Klenk H.-P."/>
        </authorList>
    </citation>
    <scope>NUCLEOTIDE SEQUENCE [LARGE SCALE GENOMIC DNA]</scope>
    <source>
        <strain evidence="2 3">DSM 26487</strain>
    </source>
</reference>
<evidence type="ECO:0008006" key="4">
    <source>
        <dbReference type="Google" id="ProtNLM"/>
    </source>
</evidence>
<evidence type="ECO:0000256" key="1">
    <source>
        <dbReference type="SAM" id="SignalP"/>
    </source>
</evidence>
<protein>
    <recommendedName>
        <fullName evidence="4">LppX_LprAFG lipoprotein</fullName>
    </recommendedName>
</protein>
<keyword evidence="1" id="KW-0732">Signal</keyword>
<dbReference type="RefSeq" id="WP_179658452.1">
    <property type="nucleotide sequence ID" value="NZ_JACBZR010000001.1"/>
</dbReference>
<gene>
    <name evidence="2" type="ORF">BJ988_002687</name>
</gene>